<reference evidence="4 5" key="1">
    <citation type="journal article" date="2015" name="Genome Announc.">
        <title>Complete Genome Sequence of Sedimenticola thiotaurini Strain SIP-G1, a Polyphosphate- and Polyhydroxyalkanoate-Accumulating Sulfur-Oxidizing Gammaproteobacterium Isolated from Salt Marsh Sediments.</title>
        <authorList>
            <person name="Flood B.E."/>
            <person name="Jones D.S."/>
            <person name="Bailey J.V."/>
        </authorList>
    </citation>
    <scope>NUCLEOTIDE SEQUENCE [LARGE SCALE GENOMIC DNA]</scope>
    <source>
        <strain evidence="4 5">SIP-G1</strain>
    </source>
</reference>
<dbReference type="Gene3D" id="3.30.530.20">
    <property type="match status" value="1"/>
</dbReference>
<dbReference type="OrthoDB" id="9804759at2"/>
<comment type="similarity">
    <text evidence="1">Belongs to the ribosome association toxin RatA family.</text>
</comment>
<dbReference type="Proteomes" id="UP000034410">
    <property type="component" value="Chromosome"/>
</dbReference>
<accession>A0A0F7JW87</accession>
<dbReference type="GO" id="GO:0048039">
    <property type="term" value="F:ubiquinone binding"/>
    <property type="evidence" value="ECO:0007669"/>
    <property type="project" value="InterPro"/>
</dbReference>
<dbReference type="SUPFAM" id="SSF55961">
    <property type="entry name" value="Bet v1-like"/>
    <property type="match status" value="1"/>
</dbReference>
<sequence>MPVVRKSALVGHSAAEMFELINDVESYPQFLPWCKSTELLSRTEEKLCGRLEVSRVGISQSFSTCNQLFPYERIVIQLQEGPFKHLQGEWRFTALREDACKVELELDFEFSGRLINSAFGAVFGQIANTLVDAFCKRADEVVRRE</sequence>
<dbReference type="KEGG" id="seds:AAY24_05450"/>
<dbReference type="PANTHER" id="PTHR12901:SF10">
    <property type="entry name" value="COENZYME Q-BINDING PROTEIN COQ10, MITOCHONDRIAL"/>
    <property type="match status" value="1"/>
</dbReference>
<dbReference type="PANTHER" id="PTHR12901">
    <property type="entry name" value="SPERM PROTEIN HOMOLOG"/>
    <property type="match status" value="1"/>
</dbReference>
<dbReference type="RefSeq" id="WP_046858823.1">
    <property type="nucleotide sequence ID" value="NZ_CP011412.1"/>
</dbReference>
<dbReference type="EMBL" id="CP011412">
    <property type="protein sequence ID" value="AKH19887.1"/>
    <property type="molecule type" value="Genomic_DNA"/>
</dbReference>
<evidence type="ECO:0000313" key="5">
    <source>
        <dbReference type="Proteomes" id="UP000034410"/>
    </source>
</evidence>
<evidence type="ECO:0000313" key="4">
    <source>
        <dbReference type="EMBL" id="AKH19887.1"/>
    </source>
</evidence>
<proteinExistence type="inferred from homology"/>
<feature type="domain" description="Coenzyme Q-binding protein COQ10 START" evidence="3">
    <location>
        <begin position="10"/>
        <end position="135"/>
    </location>
</feature>
<evidence type="ECO:0000259" key="3">
    <source>
        <dbReference type="Pfam" id="PF03364"/>
    </source>
</evidence>
<name>A0A0F7JW87_9GAMM</name>
<dbReference type="InterPro" id="IPR044996">
    <property type="entry name" value="COQ10-like"/>
</dbReference>
<dbReference type="GO" id="GO:0045333">
    <property type="term" value="P:cellular respiration"/>
    <property type="evidence" value="ECO:0007669"/>
    <property type="project" value="InterPro"/>
</dbReference>
<keyword evidence="2" id="KW-1277">Toxin-antitoxin system</keyword>
<dbReference type="PATRIC" id="fig|1543721.4.peg.1128"/>
<dbReference type="InterPro" id="IPR005031">
    <property type="entry name" value="COQ10_START"/>
</dbReference>
<dbReference type="CDD" id="cd07813">
    <property type="entry name" value="COQ10p_like"/>
    <property type="match status" value="1"/>
</dbReference>
<dbReference type="AlphaFoldDB" id="A0A0F7JW87"/>
<protein>
    <submittedName>
        <fullName evidence="4">Cyclase</fullName>
    </submittedName>
</protein>
<evidence type="ECO:0000256" key="2">
    <source>
        <dbReference type="ARBA" id="ARBA00022649"/>
    </source>
</evidence>
<organism evidence="4 5">
    <name type="scientific">Sedimenticola thiotaurini</name>
    <dbReference type="NCBI Taxonomy" id="1543721"/>
    <lineage>
        <taxon>Bacteria</taxon>
        <taxon>Pseudomonadati</taxon>
        <taxon>Pseudomonadota</taxon>
        <taxon>Gammaproteobacteria</taxon>
        <taxon>Chromatiales</taxon>
        <taxon>Sedimenticolaceae</taxon>
        <taxon>Sedimenticola</taxon>
    </lineage>
</organism>
<evidence type="ECO:0000256" key="1">
    <source>
        <dbReference type="ARBA" id="ARBA00008918"/>
    </source>
</evidence>
<gene>
    <name evidence="4" type="ORF">AAY24_05450</name>
</gene>
<keyword evidence="5" id="KW-1185">Reference proteome</keyword>
<dbReference type="InterPro" id="IPR023393">
    <property type="entry name" value="START-like_dom_sf"/>
</dbReference>
<dbReference type="Pfam" id="PF03364">
    <property type="entry name" value="Polyketide_cyc"/>
    <property type="match status" value="1"/>
</dbReference>